<dbReference type="PANTHER" id="PTHR11319:SF35">
    <property type="entry name" value="OUTER MEMBRANE PROTEIN PMPC-RELATED"/>
    <property type="match status" value="1"/>
</dbReference>
<dbReference type="RefSeq" id="WP_015811404.1">
    <property type="nucleotide sequence ID" value="NC_013037.1"/>
</dbReference>
<evidence type="ECO:0000313" key="2">
    <source>
        <dbReference type="Proteomes" id="UP000002011"/>
    </source>
</evidence>
<dbReference type="Gene3D" id="2.160.20.10">
    <property type="entry name" value="Single-stranded right-handed beta-helix, Pectin lyase-like"/>
    <property type="match status" value="1"/>
</dbReference>
<proteinExistence type="predicted"/>
<evidence type="ECO:0000313" key="1">
    <source>
        <dbReference type="EMBL" id="ACT93151.1"/>
    </source>
</evidence>
<dbReference type="PANTHER" id="PTHR11319">
    <property type="entry name" value="G PROTEIN-COUPLED RECEPTOR-RELATED"/>
    <property type="match status" value="1"/>
</dbReference>
<dbReference type="AlphaFoldDB" id="C6VW19"/>
<dbReference type="EMBL" id="CP001619">
    <property type="protein sequence ID" value="ACT93151.1"/>
    <property type="molecule type" value="Genomic_DNA"/>
</dbReference>
<gene>
    <name evidence="1" type="ordered locus">Dfer_1921</name>
</gene>
<dbReference type="InterPro" id="IPR011050">
    <property type="entry name" value="Pectin_lyase_fold/virulence"/>
</dbReference>
<dbReference type="KEGG" id="dfe:Dfer_1921"/>
<dbReference type="InterPro" id="IPR012334">
    <property type="entry name" value="Pectin_lyas_fold"/>
</dbReference>
<dbReference type="HOGENOM" id="CLU_791637_0_0_10"/>
<dbReference type="eggNOG" id="COG5492">
    <property type="taxonomic scope" value="Bacteria"/>
</dbReference>
<dbReference type="SMART" id="SM00710">
    <property type="entry name" value="PbH1"/>
    <property type="match status" value="4"/>
</dbReference>
<reference evidence="1 2" key="1">
    <citation type="journal article" date="2009" name="Stand. Genomic Sci.">
        <title>Complete genome sequence of Dyadobacter fermentans type strain (NS114).</title>
        <authorList>
            <person name="Lang E."/>
            <person name="Lapidus A."/>
            <person name="Chertkov O."/>
            <person name="Brettin T."/>
            <person name="Detter J.C."/>
            <person name="Han C."/>
            <person name="Copeland A."/>
            <person name="Glavina Del Rio T."/>
            <person name="Nolan M."/>
            <person name="Chen F."/>
            <person name="Lucas S."/>
            <person name="Tice H."/>
            <person name="Cheng J.F."/>
            <person name="Land M."/>
            <person name="Hauser L."/>
            <person name="Chang Y.J."/>
            <person name="Jeffries C.D."/>
            <person name="Kopitz M."/>
            <person name="Bruce D."/>
            <person name="Goodwin L."/>
            <person name="Pitluck S."/>
            <person name="Ovchinnikova G."/>
            <person name="Pati A."/>
            <person name="Ivanova N."/>
            <person name="Mavrommatis K."/>
            <person name="Chen A."/>
            <person name="Palaniappan K."/>
            <person name="Chain P."/>
            <person name="Bristow J."/>
            <person name="Eisen J.A."/>
            <person name="Markowitz V."/>
            <person name="Hugenholtz P."/>
            <person name="Goker M."/>
            <person name="Rohde M."/>
            <person name="Kyrpides N.C."/>
            <person name="Klenk H.P."/>
        </authorList>
    </citation>
    <scope>NUCLEOTIDE SEQUENCE [LARGE SCALE GENOMIC DNA]</scope>
    <source>
        <strain evidence="2">ATCC 700827 / DSM 18053 / CIP 107007 / KCTC 52180 / NS114</strain>
    </source>
</reference>
<dbReference type="STRING" id="471854.Dfer_1921"/>
<accession>C6VW19</accession>
<dbReference type="OrthoDB" id="960258at2"/>
<dbReference type="Proteomes" id="UP000002011">
    <property type="component" value="Chromosome"/>
</dbReference>
<dbReference type="SUPFAM" id="SSF51126">
    <property type="entry name" value="Pectin lyase-like"/>
    <property type="match status" value="1"/>
</dbReference>
<evidence type="ECO:0008006" key="3">
    <source>
        <dbReference type="Google" id="ProtNLM"/>
    </source>
</evidence>
<keyword evidence="2" id="KW-1185">Reference proteome</keyword>
<dbReference type="InterPro" id="IPR006626">
    <property type="entry name" value="PbH1"/>
</dbReference>
<sequence>MKKKLLTFLLPFCLDISSSDAFSQARRFVKPSSSGEADGSSWENASDDLQAMIDAEGTEEVWVASGTYRPVRPLDNTTLYQPLNRKNAFVMRPNVRIYGGFAGTETTLDARNAGTRSTLSGDMGIDDFVVDGVSKTIRGTNSYHVVVSVNDVGSALLDGFIITGGNADSDAIINVDGWNVRSSEGGGFYVGQSSPTLSNLVVRNNHSTGLGAGGSVYWYSQANITRSSFLDNTTESSGGGLSISDSEVTLTHCEFKGNTAVRDNGGGIAVWSSLGKISNTLITGNTASNGGGMYFYRSSTEVVNTTISGNTGLGRAGIYSFGEPVARFKTASFGGTATMRLAACPNLRTH</sequence>
<name>C6VW19_DYAFD</name>
<organism evidence="1 2">
    <name type="scientific">Dyadobacter fermentans (strain ATCC 700827 / DSM 18053 / CIP 107007 / KCTC 52180 / NS114)</name>
    <dbReference type="NCBI Taxonomy" id="471854"/>
    <lineage>
        <taxon>Bacteria</taxon>
        <taxon>Pseudomonadati</taxon>
        <taxon>Bacteroidota</taxon>
        <taxon>Cytophagia</taxon>
        <taxon>Cytophagales</taxon>
        <taxon>Spirosomataceae</taxon>
        <taxon>Dyadobacter</taxon>
    </lineage>
</organism>
<protein>
    <recommendedName>
        <fullName evidence="3">Right handed beta helix domain-containing protein</fullName>
    </recommendedName>
</protein>